<accession>A0A2S6MUD2</accession>
<dbReference type="SMART" id="SM00563">
    <property type="entry name" value="PlsC"/>
    <property type="match status" value="1"/>
</dbReference>
<keyword evidence="3" id="KW-0812">Transmembrane</keyword>
<keyword evidence="6" id="KW-0472">Membrane</keyword>
<keyword evidence="4" id="KW-1133">Transmembrane helix</keyword>
<proteinExistence type="predicted"/>
<protein>
    <recommendedName>
        <fullName evidence="8">Phospholipid/glycerol acyltransferase domain-containing protein</fullName>
    </recommendedName>
</protein>
<keyword evidence="2" id="KW-0808">Transferase</keyword>
<dbReference type="PANTHER" id="PTHR23063">
    <property type="entry name" value="PHOSPHOLIPID ACYLTRANSFERASE"/>
    <property type="match status" value="1"/>
</dbReference>
<feature type="domain" description="Phospholipid/glycerol acyltransferase" evidence="8">
    <location>
        <begin position="66"/>
        <end position="186"/>
    </location>
</feature>
<dbReference type="EMBL" id="NHSJ01000138">
    <property type="protein sequence ID" value="PPQ25974.1"/>
    <property type="molecule type" value="Genomic_DNA"/>
</dbReference>
<gene>
    <name evidence="9" type="ORF">CCR94_23370</name>
</gene>
<evidence type="ECO:0000256" key="7">
    <source>
        <dbReference type="ARBA" id="ARBA00023315"/>
    </source>
</evidence>
<dbReference type="PANTHER" id="PTHR23063:SF52">
    <property type="entry name" value="LYSOPHOSPHATIDYLCHOLINE ACYLTRANSFERASE"/>
    <property type="match status" value="1"/>
</dbReference>
<name>A0A2S6MUD2_9HYPH</name>
<evidence type="ECO:0000256" key="1">
    <source>
        <dbReference type="ARBA" id="ARBA00004370"/>
    </source>
</evidence>
<evidence type="ECO:0000313" key="9">
    <source>
        <dbReference type="EMBL" id="PPQ25974.1"/>
    </source>
</evidence>
<evidence type="ECO:0000256" key="6">
    <source>
        <dbReference type="ARBA" id="ARBA00023136"/>
    </source>
</evidence>
<comment type="subcellular location">
    <subcellularLocation>
        <location evidence="1">Membrane</location>
    </subcellularLocation>
</comment>
<dbReference type="AlphaFoldDB" id="A0A2S6MUD2"/>
<dbReference type="Proteomes" id="UP000239089">
    <property type="component" value="Unassembled WGS sequence"/>
</dbReference>
<reference evidence="9 10" key="1">
    <citation type="journal article" date="2018" name="Arch. Microbiol.">
        <title>New insights into the metabolic potential of the phototrophic purple bacterium Rhodopila globiformis DSM 161(T) from its draft genome sequence and evidence for a vanadium-dependent nitrogenase.</title>
        <authorList>
            <person name="Imhoff J.F."/>
            <person name="Rahn T."/>
            <person name="Kunzel S."/>
            <person name="Neulinger S.C."/>
        </authorList>
    </citation>
    <scope>NUCLEOTIDE SEQUENCE [LARGE SCALE GENOMIC DNA]</scope>
    <source>
        <strain evidence="9 10">DSM 16996</strain>
    </source>
</reference>
<keyword evidence="10" id="KW-1185">Reference proteome</keyword>
<dbReference type="SUPFAM" id="SSF69593">
    <property type="entry name" value="Glycerol-3-phosphate (1)-acyltransferase"/>
    <property type="match status" value="1"/>
</dbReference>
<sequence length="260" mass="28575">MPYLRAFLLVIALIGFYLLATPLQRLARRRGWRLAEKIPPFFARTVCFLLGLRVVFDGAALGPKPRMIVSNHVSWSDILVFASRETPCFVAKSEVADWPVFGAFARAQDTIFVKRDSRSDVARVNAAMAEKMRAGEDVLLYGEGTSSDGADVLAFKPSLFAAARDLLRLYPEVAAVTIQPAAIAYVASRGKKLDAEGRRVLAWFGDAELAPHIWTLLKHAPVDCRVRFGEALAYGAETDRKAIAAETEARVRRLAAALVA</sequence>
<evidence type="ECO:0000256" key="5">
    <source>
        <dbReference type="ARBA" id="ARBA00023098"/>
    </source>
</evidence>
<keyword evidence="5" id="KW-0443">Lipid metabolism</keyword>
<dbReference type="CDD" id="cd07989">
    <property type="entry name" value="LPLAT_AGPAT-like"/>
    <property type="match status" value="1"/>
</dbReference>
<evidence type="ECO:0000313" key="10">
    <source>
        <dbReference type="Proteomes" id="UP000239089"/>
    </source>
</evidence>
<organism evidence="9 10">
    <name type="scientific">Rhodoblastus sphagnicola</name>
    <dbReference type="NCBI Taxonomy" id="333368"/>
    <lineage>
        <taxon>Bacteria</taxon>
        <taxon>Pseudomonadati</taxon>
        <taxon>Pseudomonadota</taxon>
        <taxon>Alphaproteobacteria</taxon>
        <taxon>Hyphomicrobiales</taxon>
        <taxon>Rhodoblastaceae</taxon>
        <taxon>Rhodoblastus</taxon>
    </lineage>
</organism>
<evidence type="ECO:0000256" key="3">
    <source>
        <dbReference type="ARBA" id="ARBA00022692"/>
    </source>
</evidence>
<dbReference type="Pfam" id="PF01553">
    <property type="entry name" value="Acyltransferase"/>
    <property type="match status" value="1"/>
</dbReference>
<comment type="caution">
    <text evidence="9">The sequence shown here is derived from an EMBL/GenBank/DDBJ whole genome shotgun (WGS) entry which is preliminary data.</text>
</comment>
<evidence type="ECO:0000256" key="2">
    <source>
        <dbReference type="ARBA" id="ARBA00022679"/>
    </source>
</evidence>
<evidence type="ECO:0000259" key="8">
    <source>
        <dbReference type="SMART" id="SM00563"/>
    </source>
</evidence>
<dbReference type="GO" id="GO:0006629">
    <property type="term" value="P:lipid metabolic process"/>
    <property type="evidence" value="ECO:0007669"/>
    <property type="project" value="UniProtKB-KW"/>
</dbReference>
<keyword evidence="7" id="KW-0012">Acyltransferase</keyword>
<dbReference type="GO" id="GO:0016746">
    <property type="term" value="F:acyltransferase activity"/>
    <property type="evidence" value="ECO:0007669"/>
    <property type="project" value="UniProtKB-KW"/>
</dbReference>
<dbReference type="GO" id="GO:0016020">
    <property type="term" value="C:membrane"/>
    <property type="evidence" value="ECO:0007669"/>
    <property type="project" value="UniProtKB-SubCell"/>
</dbReference>
<evidence type="ECO:0000256" key="4">
    <source>
        <dbReference type="ARBA" id="ARBA00022989"/>
    </source>
</evidence>
<dbReference type="InterPro" id="IPR002123">
    <property type="entry name" value="Plipid/glycerol_acylTrfase"/>
</dbReference>